<dbReference type="SMART" id="SM00060">
    <property type="entry name" value="FN3"/>
    <property type="match status" value="3"/>
</dbReference>
<keyword evidence="3" id="KW-1185">Reference proteome</keyword>
<evidence type="ECO:0000313" key="3">
    <source>
        <dbReference type="Proteomes" id="UP001595906"/>
    </source>
</evidence>
<gene>
    <name evidence="2" type="ORF">ACFOW1_15210</name>
</gene>
<dbReference type="PANTHER" id="PTHR46957:SF3">
    <property type="entry name" value="CYTOKINE RECEPTOR"/>
    <property type="match status" value="1"/>
</dbReference>
<dbReference type="InterPro" id="IPR036116">
    <property type="entry name" value="FN3_sf"/>
</dbReference>
<dbReference type="PROSITE" id="PS50853">
    <property type="entry name" value="FN3"/>
    <property type="match status" value="1"/>
</dbReference>
<dbReference type="PANTHER" id="PTHR46957">
    <property type="entry name" value="CYTOKINE RECEPTOR"/>
    <property type="match status" value="1"/>
</dbReference>
<name>A0ABV8Q1Q3_9BACT</name>
<sequence>MAQAPITKIGIKAQGFRTEKKVVVRWLLDNAKQWRYALKKGFDVERAEGTSNNFIKLNKNVILPISEAQLSKYDTNSYVFQAMVFLLSKPNSEEARGAQDDQLYSLYFLNSSYETEAAVQSASAFVDTTIEKGKTYTYRVKVANTNINQTVANTFISAENSLLPKSPQLNAVFGNRTVAFDWNIKDVSAYYFATLLERSTDSIQFKRIGLPYIKIPGENEKPEDSTVLKTTDAIPNKIKFYYRLKGINIFGLTGESANVVSGVGGPDLNVAPLIKSVDSTNRNKLTIAWTLPDSLNDVVDRYEIYKSTKADTLFAKVDEVKGGNTKQKEMSLIIKDESSYFKVKAIGNRNGQTTTSSPFFYQLIDSIPPAIPVGITGKVDSLGVVTLQWANNTEPDLLGYRVLRVLKRDGEFAILNATPQGKNIFLDTLPLNQLNSAMFYKVVAVDQRYNESKASDIVAIKRPDIIPPAPPRLAVVVEKDKQMYLEWIKSFSKDVASYNIYKLISSDTSKTWNKIATAKNTDTAYIDKAVTAGNTYYYTVEAVDSSALLSPRSEPLSASIKKAEEIKKGVKNIVTYVSTLYKYIELSWQNTEEDAKEYWVYRSTSGEALSLISVLPASKKRYVDEDVKPSTEYKYAIKVLYKDGRSSKMERADVVY</sequence>
<dbReference type="SUPFAM" id="SSF49265">
    <property type="entry name" value="Fibronectin type III"/>
    <property type="match status" value="2"/>
</dbReference>
<dbReference type="CDD" id="cd00063">
    <property type="entry name" value="FN3"/>
    <property type="match status" value="2"/>
</dbReference>
<comment type="caution">
    <text evidence="2">The sequence shown here is derived from an EMBL/GenBank/DDBJ whole genome shotgun (WGS) entry which is preliminary data.</text>
</comment>
<feature type="domain" description="Fibronectin type-III" evidence="1">
    <location>
        <begin position="467"/>
        <end position="563"/>
    </location>
</feature>
<evidence type="ECO:0000313" key="2">
    <source>
        <dbReference type="EMBL" id="MFC4233249.1"/>
    </source>
</evidence>
<dbReference type="EMBL" id="JBHSDC010000029">
    <property type="protein sequence ID" value="MFC4233249.1"/>
    <property type="molecule type" value="Genomic_DNA"/>
</dbReference>
<dbReference type="InterPro" id="IPR050713">
    <property type="entry name" value="RTP_Phos/Ushers"/>
</dbReference>
<dbReference type="InterPro" id="IPR003961">
    <property type="entry name" value="FN3_dom"/>
</dbReference>
<dbReference type="Gene3D" id="2.60.40.10">
    <property type="entry name" value="Immunoglobulins"/>
    <property type="match status" value="4"/>
</dbReference>
<protein>
    <recommendedName>
        <fullName evidence="1">Fibronectin type-III domain-containing protein</fullName>
    </recommendedName>
</protein>
<organism evidence="2 3">
    <name type="scientific">Parasediminibacterium paludis</name>
    <dbReference type="NCBI Taxonomy" id="908966"/>
    <lineage>
        <taxon>Bacteria</taxon>
        <taxon>Pseudomonadati</taxon>
        <taxon>Bacteroidota</taxon>
        <taxon>Chitinophagia</taxon>
        <taxon>Chitinophagales</taxon>
        <taxon>Chitinophagaceae</taxon>
        <taxon>Parasediminibacterium</taxon>
    </lineage>
</organism>
<evidence type="ECO:0000259" key="1">
    <source>
        <dbReference type="PROSITE" id="PS50853"/>
    </source>
</evidence>
<dbReference type="Proteomes" id="UP001595906">
    <property type="component" value="Unassembled WGS sequence"/>
</dbReference>
<accession>A0ABV8Q1Q3</accession>
<reference evidence="3" key="1">
    <citation type="journal article" date="2019" name="Int. J. Syst. Evol. Microbiol.">
        <title>The Global Catalogue of Microorganisms (GCM) 10K type strain sequencing project: providing services to taxonomists for standard genome sequencing and annotation.</title>
        <authorList>
            <consortium name="The Broad Institute Genomics Platform"/>
            <consortium name="The Broad Institute Genome Sequencing Center for Infectious Disease"/>
            <person name="Wu L."/>
            <person name="Ma J."/>
        </authorList>
    </citation>
    <scope>NUCLEOTIDE SEQUENCE [LARGE SCALE GENOMIC DNA]</scope>
    <source>
        <strain evidence="3">CECT 8010</strain>
    </source>
</reference>
<proteinExistence type="predicted"/>
<dbReference type="InterPro" id="IPR013783">
    <property type="entry name" value="Ig-like_fold"/>
</dbReference>